<proteinExistence type="predicted"/>
<name>A0ABQ7MG36_BRACM</name>
<reference evidence="1 2" key="1">
    <citation type="submission" date="2021-03" db="EMBL/GenBank/DDBJ databases">
        <authorList>
            <person name="King G.J."/>
            <person name="Bancroft I."/>
            <person name="Baten A."/>
            <person name="Bloomfield J."/>
            <person name="Borpatragohain P."/>
            <person name="He Z."/>
            <person name="Irish N."/>
            <person name="Irwin J."/>
            <person name="Liu K."/>
            <person name="Mauleon R.P."/>
            <person name="Moore J."/>
            <person name="Morris R."/>
            <person name="Ostergaard L."/>
            <person name="Wang B."/>
            <person name="Wells R."/>
        </authorList>
    </citation>
    <scope>NUCLEOTIDE SEQUENCE [LARGE SCALE GENOMIC DNA]</scope>
    <source>
        <strain evidence="1">R-o-18</strain>
        <tissue evidence="1">Leaf</tissue>
    </source>
</reference>
<evidence type="ECO:0000313" key="1">
    <source>
        <dbReference type="EMBL" id="KAG5397711.1"/>
    </source>
</evidence>
<dbReference type="Proteomes" id="UP000823674">
    <property type="component" value="Chromosome A05"/>
</dbReference>
<gene>
    <name evidence="1" type="primary">A05p032520.1_BraROA</name>
    <name evidence="1" type="ORF">IGI04_019525</name>
</gene>
<comment type="caution">
    <text evidence="1">The sequence shown here is derived from an EMBL/GenBank/DDBJ whole genome shotgun (WGS) entry which is preliminary data.</text>
</comment>
<accession>A0ABQ7MG36</accession>
<evidence type="ECO:0000313" key="2">
    <source>
        <dbReference type="Proteomes" id="UP000823674"/>
    </source>
</evidence>
<protein>
    <submittedName>
        <fullName evidence="1">Uncharacterized protein</fullName>
    </submittedName>
</protein>
<dbReference type="EMBL" id="JADBGQ010000005">
    <property type="protein sequence ID" value="KAG5397711.1"/>
    <property type="molecule type" value="Genomic_DNA"/>
</dbReference>
<organism evidence="1 2">
    <name type="scientific">Brassica rapa subsp. trilocularis</name>
    <dbReference type="NCBI Taxonomy" id="1813537"/>
    <lineage>
        <taxon>Eukaryota</taxon>
        <taxon>Viridiplantae</taxon>
        <taxon>Streptophyta</taxon>
        <taxon>Embryophyta</taxon>
        <taxon>Tracheophyta</taxon>
        <taxon>Spermatophyta</taxon>
        <taxon>Magnoliopsida</taxon>
        <taxon>eudicotyledons</taxon>
        <taxon>Gunneridae</taxon>
        <taxon>Pentapetalae</taxon>
        <taxon>rosids</taxon>
        <taxon>malvids</taxon>
        <taxon>Brassicales</taxon>
        <taxon>Brassicaceae</taxon>
        <taxon>Brassiceae</taxon>
        <taxon>Brassica</taxon>
    </lineage>
</organism>
<sequence>MDKTSLIEISYRRSRASCVVLDVVTMKSPVDRCTSDRKMRPLKTVPVTVGVTVETWLFGFLLTEDYSEEQALKGRLIDPTHRTCELDCTVGPTRSFGELDGLLDLTRPFGELDGVVGNPGASGGCFAVRDLCLRPCVIFLEDLSCESFSELL</sequence>
<keyword evidence="2" id="KW-1185">Reference proteome</keyword>